<dbReference type="GO" id="GO:0005737">
    <property type="term" value="C:cytoplasm"/>
    <property type="evidence" value="ECO:0007669"/>
    <property type="project" value="UniProtKB-SubCell"/>
</dbReference>
<keyword evidence="6" id="KW-0963">Cytoplasm</keyword>
<dbReference type="UniPathway" id="UPA00252"/>
<protein>
    <recommendedName>
        <fullName evidence="6">Coproporphyrinogen III oxidase</fullName>
        <ecNumber evidence="6">1.3.3.15</ecNumber>
    </recommendedName>
</protein>
<feature type="compositionally biased region" description="Polar residues" evidence="7">
    <location>
        <begin position="162"/>
        <end position="174"/>
    </location>
</feature>
<comment type="caution">
    <text evidence="9">The sequence shown here is derived from an EMBL/GenBank/DDBJ whole genome shotgun (WGS) entry which is preliminary data.</text>
</comment>
<feature type="region of interest" description="Disordered" evidence="7">
    <location>
        <begin position="231"/>
        <end position="253"/>
    </location>
</feature>
<evidence type="ECO:0000256" key="3">
    <source>
        <dbReference type="ARBA" id="ARBA00022827"/>
    </source>
</evidence>
<comment type="subcellular location">
    <subcellularLocation>
        <location evidence="6">Cytoplasm</location>
    </subcellularLocation>
</comment>
<feature type="region of interest" description="Disordered" evidence="7">
    <location>
        <begin position="154"/>
        <end position="179"/>
    </location>
</feature>
<evidence type="ECO:0000256" key="5">
    <source>
        <dbReference type="ARBA" id="ARBA00023133"/>
    </source>
</evidence>
<keyword evidence="3 6" id="KW-0274">FAD</keyword>
<gene>
    <name evidence="9" type="primary">hemY</name>
    <name evidence="9" type="ORF">Pla52n_65440</name>
</gene>
<evidence type="ECO:0000256" key="7">
    <source>
        <dbReference type="SAM" id="MobiDB-lite"/>
    </source>
</evidence>
<dbReference type="SUPFAM" id="SSF54373">
    <property type="entry name" value="FAD-linked reductases, C-terminal domain"/>
    <property type="match status" value="1"/>
</dbReference>
<evidence type="ECO:0000256" key="6">
    <source>
        <dbReference type="RuleBase" id="RU364052"/>
    </source>
</evidence>
<dbReference type="NCBIfam" id="TIGR00562">
    <property type="entry name" value="proto_IX_ox"/>
    <property type="match status" value="1"/>
</dbReference>
<reference evidence="9 10" key="1">
    <citation type="submission" date="2019-02" db="EMBL/GenBank/DDBJ databases">
        <title>Deep-cultivation of Planctomycetes and their phenomic and genomic characterization uncovers novel biology.</title>
        <authorList>
            <person name="Wiegand S."/>
            <person name="Jogler M."/>
            <person name="Boedeker C."/>
            <person name="Pinto D."/>
            <person name="Vollmers J."/>
            <person name="Rivas-Marin E."/>
            <person name="Kohn T."/>
            <person name="Peeters S.H."/>
            <person name="Heuer A."/>
            <person name="Rast P."/>
            <person name="Oberbeckmann S."/>
            <person name="Bunk B."/>
            <person name="Jeske O."/>
            <person name="Meyerdierks A."/>
            <person name="Storesund J.E."/>
            <person name="Kallscheuer N."/>
            <person name="Luecker S."/>
            <person name="Lage O.M."/>
            <person name="Pohl T."/>
            <person name="Merkel B.J."/>
            <person name="Hornburger P."/>
            <person name="Mueller R.-W."/>
            <person name="Bruemmer F."/>
            <person name="Labrenz M."/>
            <person name="Spormann A.M."/>
            <person name="Op Den Camp H."/>
            <person name="Overmann J."/>
            <person name="Amann R."/>
            <person name="Jetten M.S.M."/>
            <person name="Mascher T."/>
            <person name="Medema M.H."/>
            <person name="Devos D.P."/>
            <person name="Kaster A.-K."/>
            <person name="Ovreas L."/>
            <person name="Rohde M."/>
            <person name="Galperin M.Y."/>
            <person name="Jogler C."/>
        </authorList>
    </citation>
    <scope>NUCLEOTIDE SEQUENCE [LARGE SCALE GENOMIC DNA]</scope>
    <source>
        <strain evidence="9 10">Pla52n</strain>
    </source>
</reference>
<dbReference type="Pfam" id="PF01593">
    <property type="entry name" value="Amino_oxidase"/>
    <property type="match status" value="1"/>
</dbReference>
<dbReference type="Gene3D" id="1.10.3110.10">
    <property type="entry name" value="protoporphyrinogen ix oxidase, domain 3"/>
    <property type="match status" value="1"/>
</dbReference>
<dbReference type="InterPro" id="IPR002937">
    <property type="entry name" value="Amino_oxidase"/>
</dbReference>
<dbReference type="Gene3D" id="3.50.50.60">
    <property type="entry name" value="FAD/NAD(P)-binding domain"/>
    <property type="match status" value="1"/>
</dbReference>
<dbReference type="EC" id="1.3.3.15" evidence="6"/>
<keyword evidence="5 6" id="KW-0350">Heme biosynthesis</keyword>
<comment type="cofactor">
    <cofactor evidence="1 6">
        <name>FAD</name>
        <dbReference type="ChEBI" id="CHEBI:57692"/>
    </cofactor>
</comment>
<keyword evidence="4 6" id="KW-0560">Oxidoreductase</keyword>
<dbReference type="RefSeq" id="WP_146523442.1">
    <property type="nucleotide sequence ID" value="NZ_CP151726.1"/>
</dbReference>
<accession>A0A5C5ZZ13</accession>
<evidence type="ECO:0000313" key="10">
    <source>
        <dbReference type="Proteomes" id="UP000320176"/>
    </source>
</evidence>
<dbReference type="SUPFAM" id="SSF51905">
    <property type="entry name" value="FAD/NAD(P)-binding domain"/>
    <property type="match status" value="1"/>
</dbReference>
<sequence>MSDSSSSLSSAQRRVVIIGGGLSGLATAVHLHLLDPSLQLTVLESADRVGGVIHTQQVTLPSGQSFVLDHGADMFATQPPAALKLCERLGVADQLILPNTDDAGAMIVFKGRLQRIPDGFVLMRATRVWPMITTPLLSPLAKLRLLAERWVRPENSAHRNKQQNTEGNTGQNSADPDGDVSVAHFVRRRMGTAVLDKIVSPLVAGIYTADVERLSMLATMAPIAEMVRQHGSLTAATRRRKREGSDGTERNSAGARYHNFRAFRGGMIQLIQSLTAALPDQTIQTQADVQSLNWNASQKTWAVRTGDHEIQCDAVVLATPARVSARLLQTIPTNDLKPAANAAADQLSQIESASAAIAVLVVRKDQISKPIDFFGFVVPMLERRRILAGSFASVKFAGRCDDDHLIVRVFMGGALQSELLERDDDQLIRIAREELADLVGLSGDPVYAAVVRWNAAMPQYHVGHLERVRQIESNLAKLPALEMTSNALHGVGIAPVISAAESTAKKIVEQLSPDPSDR</sequence>
<dbReference type="OrthoDB" id="9805195at2"/>
<keyword evidence="10" id="KW-1185">Reference proteome</keyword>
<comment type="similarity">
    <text evidence="6">Belongs to the protoporphyrinogen/coproporphyrinogen oxidase family. Coproporphyrinogen III oxidase subfamily.</text>
</comment>
<evidence type="ECO:0000256" key="4">
    <source>
        <dbReference type="ARBA" id="ARBA00023002"/>
    </source>
</evidence>
<evidence type="ECO:0000256" key="1">
    <source>
        <dbReference type="ARBA" id="ARBA00001974"/>
    </source>
</evidence>
<evidence type="ECO:0000256" key="2">
    <source>
        <dbReference type="ARBA" id="ARBA00022630"/>
    </source>
</evidence>
<feature type="domain" description="Amine oxidase" evidence="8">
    <location>
        <begin position="22"/>
        <end position="506"/>
    </location>
</feature>
<dbReference type="Proteomes" id="UP000320176">
    <property type="component" value="Unassembled WGS sequence"/>
</dbReference>
<dbReference type="InterPro" id="IPR050464">
    <property type="entry name" value="Zeta_carotene_desat/Oxidored"/>
</dbReference>
<dbReference type="InterPro" id="IPR004572">
    <property type="entry name" value="Protoporphyrinogen_oxidase"/>
</dbReference>
<dbReference type="PANTHER" id="PTHR42923:SF3">
    <property type="entry name" value="PROTOPORPHYRINOGEN OXIDASE"/>
    <property type="match status" value="1"/>
</dbReference>
<dbReference type="EMBL" id="SJPN01000015">
    <property type="protein sequence ID" value="TWT91553.1"/>
    <property type="molecule type" value="Genomic_DNA"/>
</dbReference>
<evidence type="ECO:0000259" key="8">
    <source>
        <dbReference type="Pfam" id="PF01593"/>
    </source>
</evidence>
<dbReference type="Gene3D" id="3.90.660.20">
    <property type="entry name" value="Protoporphyrinogen oxidase, mitochondrial, domain 2"/>
    <property type="match status" value="1"/>
</dbReference>
<keyword evidence="2 6" id="KW-0285">Flavoprotein</keyword>
<comment type="pathway">
    <text evidence="6">Porphyrin-containing compound metabolism; protoheme biosynthesis.</text>
</comment>
<comment type="catalytic activity">
    <reaction evidence="6">
        <text>coproporphyrinogen III + 3 O2 = coproporphyrin III + 3 H2O2</text>
        <dbReference type="Rhea" id="RHEA:43436"/>
        <dbReference type="ChEBI" id="CHEBI:15379"/>
        <dbReference type="ChEBI" id="CHEBI:16240"/>
        <dbReference type="ChEBI" id="CHEBI:57309"/>
        <dbReference type="ChEBI" id="CHEBI:131725"/>
        <dbReference type="EC" id="1.3.3.15"/>
    </reaction>
</comment>
<dbReference type="AlphaFoldDB" id="A0A5C5ZZ13"/>
<comment type="function">
    <text evidence="6">Involved in coproporphyrin-dependent heme b biosynthesis. Catalyzes the oxidation of coproporphyrinogen III to coproporphyrin III.</text>
</comment>
<name>A0A5C5ZZ13_9BACT</name>
<evidence type="ECO:0000313" key="9">
    <source>
        <dbReference type="EMBL" id="TWT91553.1"/>
    </source>
</evidence>
<dbReference type="InterPro" id="IPR036188">
    <property type="entry name" value="FAD/NAD-bd_sf"/>
</dbReference>
<dbReference type="PANTHER" id="PTHR42923">
    <property type="entry name" value="PROTOPORPHYRINOGEN OXIDASE"/>
    <property type="match status" value="1"/>
</dbReference>
<dbReference type="GO" id="GO:0006783">
    <property type="term" value="P:heme biosynthetic process"/>
    <property type="evidence" value="ECO:0007669"/>
    <property type="project" value="UniProtKB-UniRule"/>
</dbReference>
<dbReference type="GO" id="GO:0004729">
    <property type="term" value="F:oxygen-dependent protoporphyrinogen oxidase activity"/>
    <property type="evidence" value="ECO:0007669"/>
    <property type="project" value="UniProtKB-UniRule"/>
</dbReference>
<proteinExistence type="inferred from homology"/>
<organism evidence="9 10">
    <name type="scientific">Stieleria varia</name>
    <dbReference type="NCBI Taxonomy" id="2528005"/>
    <lineage>
        <taxon>Bacteria</taxon>
        <taxon>Pseudomonadati</taxon>
        <taxon>Planctomycetota</taxon>
        <taxon>Planctomycetia</taxon>
        <taxon>Pirellulales</taxon>
        <taxon>Pirellulaceae</taxon>
        <taxon>Stieleria</taxon>
    </lineage>
</organism>